<proteinExistence type="predicted"/>
<dbReference type="Proteomes" id="UP000317421">
    <property type="component" value="Unassembled WGS sequence"/>
</dbReference>
<accession>A0A5C5ZWW9</accession>
<name>A0A5C5ZWW9_9BACT</name>
<sequence length="57" mass="6779">MPRRRPGSKILQLNLFRPMPKRPRWDELPLDTRRKTLPLLATLLRSALRSKEASDER</sequence>
<organism evidence="1 2">
    <name type="scientific">Botrimarina colliarenosi</name>
    <dbReference type="NCBI Taxonomy" id="2528001"/>
    <lineage>
        <taxon>Bacteria</taxon>
        <taxon>Pseudomonadati</taxon>
        <taxon>Planctomycetota</taxon>
        <taxon>Planctomycetia</taxon>
        <taxon>Pirellulales</taxon>
        <taxon>Lacipirellulaceae</taxon>
        <taxon>Botrimarina</taxon>
    </lineage>
</organism>
<keyword evidence="2" id="KW-1185">Reference proteome</keyword>
<comment type="caution">
    <text evidence="1">The sequence shown here is derived from an EMBL/GenBank/DDBJ whole genome shotgun (WGS) entry which is preliminary data.</text>
</comment>
<dbReference type="EMBL" id="SJPR01000016">
    <property type="protein sequence ID" value="TWT91729.1"/>
    <property type="molecule type" value="Genomic_DNA"/>
</dbReference>
<evidence type="ECO:0000313" key="2">
    <source>
        <dbReference type="Proteomes" id="UP000317421"/>
    </source>
</evidence>
<dbReference type="AlphaFoldDB" id="A0A5C5ZWW9"/>
<gene>
    <name evidence="1" type="ORF">Pla108_42120</name>
</gene>
<protein>
    <submittedName>
        <fullName evidence="1">Uncharacterized protein</fullName>
    </submittedName>
</protein>
<reference evidence="1 2" key="1">
    <citation type="submission" date="2019-02" db="EMBL/GenBank/DDBJ databases">
        <title>Deep-cultivation of Planctomycetes and their phenomic and genomic characterization uncovers novel biology.</title>
        <authorList>
            <person name="Wiegand S."/>
            <person name="Jogler M."/>
            <person name="Boedeker C."/>
            <person name="Pinto D."/>
            <person name="Vollmers J."/>
            <person name="Rivas-Marin E."/>
            <person name="Kohn T."/>
            <person name="Peeters S.H."/>
            <person name="Heuer A."/>
            <person name="Rast P."/>
            <person name="Oberbeckmann S."/>
            <person name="Bunk B."/>
            <person name="Jeske O."/>
            <person name="Meyerdierks A."/>
            <person name="Storesund J.E."/>
            <person name="Kallscheuer N."/>
            <person name="Luecker S."/>
            <person name="Lage O.M."/>
            <person name="Pohl T."/>
            <person name="Merkel B.J."/>
            <person name="Hornburger P."/>
            <person name="Mueller R.-W."/>
            <person name="Bruemmer F."/>
            <person name="Labrenz M."/>
            <person name="Spormann A.M."/>
            <person name="Op Den Camp H."/>
            <person name="Overmann J."/>
            <person name="Amann R."/>
            <person name="Jetten M.S.M."/>
            <person name="Mascher T."/>
            <person name="Medema M.H."/>
            <person name="Devos D.P."/>
            <person name="Kaster A.-K."/>
            <person name="Ovreas L."/>
            <person name="Rohde M."/>
            <person name="Galperin M.Y."/>
            <person name="Jogler C."/>
        </authorList>
    </citation>
    <scope>NUCLEOTIDE SEQUENCE [LARGE SCALE GENOMIC DNA]</scope>
    <source>
        <strain evidence="1 2">Pla108</strain>
    </source>
</reference>
<dbReference type="RefSeq" id="WP_197526771.1">
    <property type="nucleotide sequence ID" value="NZ_SJPR01000016.1"/>
</dbReference>
<evidence type="ECO:0000313" key="1">
    <source>
        <dbReference type="EMBL" id="TWT91729.1"/>
    </source>
</evidence>